<keyword evidence="2" id="KW-0964">Secreted</keyword>
<organism evidence="6 7">
    <name type="scientific">Cherax quadricarinatus</name>
    <name type="common">Australian red claw crayfish</name>
    <dbReference type="NCBI Taxonomy" id="27406"/>
    <lineage>
        <taxon>Eukaryota</taxon>
        <taxon>Metazoa</taxon>
        <taxon>Ecdysozoa</taxon>
        <taxon>Arthropoda</taxon>
        <taxon>Crustacea</taxon>
        <taxon>Multicrustacea</taxon>
        <taxon>Malacostraca</taxon>
        <taxon>Eumalacostraca</taxon>
        <taxon>Eucarida</taxon>
        <taxon>Decapoda</taxon>
        <taxon>Pleocyemata</taxon>
        <taxon>Astacidea</taxon>
        <taxon>Parastacoidea</taxon>
        <taxon>Parastacidae</taxon>
        <taxon>Cherax</taxon>
    </lineage>
</organism>
<keyword evidence="4" id="KW-0645">Protease</keyword>
<keyword evidence="3" id="KW-1015">Disulfide bond</keyword>
<dbReference type="EMBL" id="JARKIK010000012">
    <property type="protein sequence ID" value="KAK8748294.1"/>
    <property type="molecule type" value="Genomic_DNA"/>
</dbReference>
<dbReference type="PROSITE" id="PS50240">
    <property type="entry name" value="TRYPSIN_DOM"/>
    <property type="match status" value="1"/>
</dbReference>
<dbReference type="PROSITE" id="PS00135">
    <property type="entry name" value="TRYPSIN_SER"/>
    <property type="match status" value="1"/>
</dbReference>
<dbReference type="InterPro" id="IPR043504">
    <property type="entry name" value="Peptidase_S1_PA_chymotrypsin"/>
</dbReference>
<comment type="subcellular location">
    <subcellularLocation>
        <location evidence="1">Secreted</location>
    </subcellularLocation>
</comment>
<dbReference type="PRINTS" id="PR00722">
    <property type="entry name" value="CHYMOTRYPSIN"/>
</dbReference>
<evidence type="ECO:0000313" key="7">
    <source>
        <dbReference type="Proteomes" id="UP001445076"/>
    </source>
</evidence>
<dbReference type="InterPro" id="IPR001314">
    <property type="entry name" value="Peptidase_S1A"/>
</dbReference>
<dbReference type="InterPro" id="IPR018114">
    <property type="entry name" value="TRYPSIN_HIS"/>
</dbReference>
<dbReference type="CDD" id="cd00190">
    <property type="entry name" value="Tryp_SPc"/>
    <property type="match status" value="1"/>
</dbReference>
<feature type="non-terminal residue" evidence="6">
    <location>
        <position position="1"/>
    </location>
</feature>
<protein>
    <recommendedName>
        <fullName evidence="5">Peptidase S1 domain-containing protein</fullName>
    </recommendedName>
</protein>
<name>A0AAW0Y8G9_CHEQU</name>
<keyword evidence="7" id="KW-1185">Reference proteome</keyword>
<dbReference type="Proteomes" id="UP001445076">
    <property type="component" value="Unassembled WGS sequence"/>
</dbReference>
<dbReference type="GO" id="GO:0004252">
    <property type="term" value="F:serine-type endopeptidase activity"/>
    <property type="evidence" value="ECO:0007669"/>
    <property type="project" value="InterPro"/>
</dbReference>
<dbReference type="FunFam" id="2.40.10.10:FF:000038">
    <property type="entry name" value="Serine protease"/>
    <property type="match status" value="1"/>
</dbReference>
<evidence type="ECO:0000256" key="2">
    <source>
        <dbReference type="ARBA" id="ARBA00022525"/>
    </source>
</evidence>
<dbReference type="SUPFAM" id="SSF50494">
    <property type="entry name" value="Trypsin-like serine proteases"/>
    <property type="match status" value="1"/>
</dbReference>
<dbReference type="GO" id="GO:0005576">
    <property type="term" value="C:extracellular region"/>
    <property type="evidence" value="ECO:0007669"/>
    <property type="project" value="UniProtKB-SubCell"/>
</dbReference>
<evidence type="ECO:0000256" key="3">
    <source>
        <dbReference type="ARBA" id="ARBA00023157"/>
    </source>
</evidence>
<dbReference type="PANTHER" id="PTHR24252:SF7">
    <property type="entry name" value="HYALIN"/>
    <property type="match status" value="1"/>
</dbReference>
<evidence type="ECO:0000259" key="5">
    <source>
        <dbReference type="PROSITE" id="PS50240"/>
    </source>
</evidence>
<proteinExistence type="predicted"/>
<dbReference type="InterPro" id="IPR001254">
    <property type="entry name" value="Trypsin_dom"/>
</dbReference>
<evidence type="ECO:0000256" key="4">
    <source>
        <dbReference type="RuleBase" id="RU363034"/>
    </source>
</evidence>
<dbReference type="SMART" id="SM00020">
    <property type="entry name" value="Tryp_SPc"/>
    <property type="match status" value="1"/>
</dbReference>
<feature type="domain" description="Peptidase S1" evidence="5">
    <location>
        <begin position="42"/>
        <end position="278"/>
    </location>
</feature>
<dbReference type="InterPro" id="IPR033116">
    <property type="entry name" value="TRYPSIN_SER"/>
</dbReference>
<reference evidence="6 7" key="1">
    <citation type="journal article" date="2024" name="BMC Genomics">
        <title>Genome assembly of redclaw crayfish (Cherax quadricarinatus) provides insights into its immune adaptation and hypoxia tolerance.</title>
        <authorList>
            <person name="Liu Z."/>
            <person name="Zheng J."/>
            <person name="Li H."/>
            <person name="Fang K."/>
            <person name="Wang S."/>
            <person name="He J."/>
            <person name="Zhou D."/>
            <person name="Weng S."/>
            <person name="Chi M."/>
            <person name="Gu Z."/>
            <person name="He J."/>
            <person name="Li F."/>
            <person name="Wang M."/>
        </authorList>
    </citation>
    <scope>NUCLEOTIDE SEQUENCE [LARGE SCALE GENOMIC DNA]</scope>
    <source>
        <strain evidence="6">ZL_2023a</strain>
    </source>
</reference>
<dbReference type="PROSITE" id="PS00134">
    <property type="entry name" value="TRYPSIN_HIS"/>
    <property type="match status" value="1"/>
</dbReference>
<gene>
    <name evidence="6" type="ORF">OTU49_016056</name>
</gene>
<evidence type="ECO:0000313" key="6">
    <source>
        <dbReference type="EMBL" id="KAK8748294.1"/>
    </source>
</evidence>
<sequence length="278" mass="30024">SEELYCAPDTTAMKTLVLCLFLAGALAAPSRHLRYRLSNYKIVGGTDAEPGEFPYQLSFQETFLGFSFHFCGASIYSEKWAITAGHCVYGDNYNNPSGLQVVAGELDLSRNDGTEQYSSVSRIILHDGFDYDLLTNDIALLELAQPLEFNENVGPVTLPEQGHQATGDSVITGWGTLTEGGSTPDVLQKVTIPIVSDEECRNDYSADDVYDYMICAGVPEGGKDSCQGDSGGPMVASDTGSPYLAGIVSWGYGCARPNRPGVYTEVAYFVDWVVENAV</sequence>
<dbReference type="InterPro" id="IPR009003">
    <property type="entry name" value="Peptidase_S1_PA"/>
</dbReference>
<dbReference type="GO" id="GO:0006508">
    <property type="term" value="P:proteolysis"/>
    <property type="evidence" value="ECO:0007669"/>
    <property type="project" value="UniProtKB-KW"/>
</dbReference>
<dbReference type="PANTHER" id="PTHR24252">
    <property type="entry name" value="ACROSIN-RELATED"/>
    <property type="match status" value="1"/>
</dbReference>
<keyword evidence="4" id="KW-0378">Hydrolase</keyword>
<comment type="caution">
    <text evidence="6">The sequence shown here is derived from an EMBL/GenBank/DDBJ whole genome shotgun (WGS) entry which is preliminary data.</text>
</comment>
<accession>A0AAW0Y8G9</accession>
<dbReference type="AlphaFoldDB" id="A0AAW0Y8G9"/>
<dbReference type="Gene3D" id="2.40.10.10">
    <property type="entry name" value="Trypsin-like serine proteases"/>
    <property type="match status" value="2"/>
</dbReference>
<keyword evidence="4" id="KW-0720">Serine protease</keyword>
<evidence type="ECO:0000256" key="1">
    <source>
        <dbReference type="ARBA" id="ARBA00004613"/>
    </source>
</evidence>
<dbReference type="Pfam" id="PF00089">
    <property type="entry name" value="Trypsin"/>
    <property type="match status" value="1"/>
</dbReference>